<protein>
    <recommendedName>
        <fullName evidence="3">ABC transporter substrate-binding protein</fullName>
    </recommendedName>
</protein>
<comment type="caution">
    <text evidence="1">The sequence shown here is derived from an EMBL/GenBank/DDBJ whole genome shotgun (WGS) entry which is preliminary data.</text>
</comment>
<accession>A0A9E4K1S1</accession>
<dbReference type="Gene3D" id="3.40.50.2300">
    <property type="match status" value="2"/>
</dbReference>
<dbReference type="InterPro" id="IPR028082">
    <property type="entry name" value="Peripla_BP_I"/>
</dbReference>
<evidence type="ECO:0000313" key="2">
    <source>
        <dbReference type="Proteomes" id="UP000886687"/>
    </source>
</evidence>
<sequence length="345" mass="38398">MSTIKFTLVTLLALFGCLIPISSLSSSEIEKVYRLLILDSQVGSPYEDVRNSLIDTLMERGYRQGDNLVITHHYIDNSASLGMEILKREIKENYDVIYVGGTVATISAKNTLFESDVPVIFGAPTDPIGIGVIDSFDQPPKVNFTGVSYPVPVKSRFLFLRQLIPNVRKVGLIYADMPQSQSYNKWIKKLLENDPAFNNIEVIFHPLPLITGDDGDEQMANLAIPVIKQMNDQVDAFLKPNDQLGARRHFAEAVKTYGKKPLIGLVKNDVVSEWGATAVVFPCLKSIGRQLGEMVSELFEGVPIEFIEPRWPARFGYAVDLNKTQQFGINVPVGILQLAGKNIIR</sequence>
<evidence type="ECO:0000313" key="1">
    <source>
        <dbReference type="EMBL" id="MCG7937870.1"/>
    </source>
</evidence>
<dbReference type="PANTHER" id="PTHR35271:SF1">
    <property type="entry name" value="ABC TRANSPORTER, SUBSTRATE-BINDING LIPOPROTEIN"/>
    <property type="match status" value="1"/>
</dbReference>
<proteinExistence type="predicted"/>
<dbReference type="Pfam" id="PF04392">
    <property type="entry name" value="ABC_sub_bind"/>
    <property type="match status" value="1"/>
</dbReference>
<dbReference type="PROSITE" id="PS51257">
    <property type="entry name" value="PROKAR_LIPOPROTEIN"/>
    <property type="match status" value="1"/>
</dbReference>
<dbReference type="InterPro" id="IPR007487">
    <property type="entry name" value="ABC_transpt-TYRBP-like"/>
</dbReference>
<dbReference type="EMBL" id="JAEPDI010000001">
    <property type="protein sequence ID" value="MCG7937870.1"/>
    <property type="molecule type" value="Genomic_DNA"/>
</dbReference>
<name>A0A9E4K1S1_9GAMM</name>
<reference evidence="1" key="1">
    <citation type="journal article" date="2021" name="Proc. Natl. Acad. Sci. U.S.A.">
        <title>Global biogeography of chemosynthetic symbionts reveals both localized and globally distributed symbiont groups. .</title>
        <authorList>
            <person name="Osvatic J.T."/>
            <person name="Wilkins L.G.E."/>
            <person name="Leibrecht L."/>
            <person name="Leray M."/>
            <person name="Zauner S."/>
            <person name="Polzin J."/>
            <person name="Camacho Y."/>
            <person name="Gros O."/>
            <person name="van Gils J.A."/>
            <person name="Eisen J.A."/>
            <person name="Petersen J.M."/>
            <person name="Yuen B."/>
        </authorList>
    </citation>
    <scope>NUCLEOTIDE SEQUENCE</scope>
    <source>
        <strain evidence="1">MAGL173</strain>
    </source>
</reference>
<dbReference type="Proteomes" id="UP000886687">
    <property type="component" value="Unassembled WGS sequence"/>
</dbReference>
<gene>
    <name evidence="1" type="ORF">JAZ04_03295</name>
</gene>
<dbReference type="AlphaFoldDB" id="A0A9E4K1S1"/>
<dbReference type="SUPFAM" id="SSF53822">
    <property type="entry name" value="Periplasmic binding protein-like I"/>
    <property type="match status" value="1"/>
</dbReference>
<organism evidence="1 2">
    <name type="scientific">Candidatus Thiodiazotropha lotti</name>
    <dbReference type="NCBI Taxonomy" id="2792787"/>
    <lineage>
        <taxon>Bacteria</taxon>
        <taxon>Pseudomonadati</taxon>
        <taxon>Pseudomonadota</taxon>
        <taxon>Gammaproteobacteria</taxon>
        <taxon>Chromatiales</taxon>
        <taxon>Sedimenticolaceae</taxon>
        <taxon>Candidatus Thiodiazotropha</taxon>
    </lineage>
</organism>
<evidence type="ECO:0008006" key="3">
    <source>
        <dbReference type="Google" id="ProtNLM"/>
    </source>
</evidence>
<dbReference type="PANTHER" id="PTHR35271">
    <property type="entry name" value="ABC TRANSPORTER, SUBSTRATE-BINDING LIPOPROTEIN-RELATED"/>
    <property type="match status" value="1"/>
</dbReference>